<organism evidence="1 2">
    <name type="scientific">Marmota monax</name>
    <name type="common">Woodchuck</name>
    <dbReference type="NCBI Taxonomy" id="9995"/>
    <lineage>
        <taxon>Eukaryota</taxon>
        <taxon>Metazoa</taxon>
        <taxon>Chordata</taxon>
        <taxon>Craniata</taxon>
        <taxon>Vertebrata</taxon>
        <taxon>Euteleostomi</taxon>
        <taxon>Mammalia</taxon>
        <taxon>Eutheria</taxon>
        <taxon>Euarchontoglires</taxon>
        <taxon>Glires</taxon>
        <taxon>Rodentia</taxon>
        <taxon>Sciuromorpha</taxon>
        <taxon>Sciuridae</taxon>
        <taxon>Xerinae</taxon>
        <taxon>Marmotini</taxon>
        <taxon>Marmota</taxon>
    </lineage>
</organism>
<evidence type="ECO:0000313" key="1">
    <source>
        <dbReference type="EMBL" id="VTJ74003.1"/>
    </source>
</evidence>
<name>A0A5E4BWK5_MARMO</name>
<dbReference type="AlphaFoldDB" id="A0A5E4BWK5"/>
<dbReference type="Proteomes" id="UP000335636">
    <property type="component" value="Unassembled WGS sequence"/>
</dbReference>
<accession>A0A5E4BWK5</accession>
<reference evidence="1" key="1">
    <citation type="submission" date="2019-04" db="EMBL/GenBank/DDBJ databases">
        <authorList>
            <person name="Alioto T."/>
            <person name="Alioto T."/>
        </authorList>
    </citation>
    <scope>NUCLEOTIDE SEQUENCE [LARGE SCALE GENOMIC DNA]</scope>
</reference>
<keyword evidence="2" id="KW-1185">Reference proteome</keyword>
<protein>
    <submittedName>
        <fullName evidence="1">Uncharacterized protein</fullName>
    </submittedName>
</protein>
<feature type="non-terminal residue" evidence="1">
    <location>
        <position position="1"/>
    </location>
</feature>
<proteinExistence type="predicted"/>
<sequence>DAPLSRDRSLGSEGGDRRRLRSKAAALGLGTDLPAFNIPYSAPYMENHRCFAPGAHLSACKVQATD</sequence>
<evidence type="ECO:0000313" key="2">
    <source>
        <dbReference type="Proteomes" id="UP000335636"/>
    </source>
</evidence>
<gene>
    <name evidence="1" type="ORF">MONAX_5E008843</name>
</gene>
<dbReference type="EMBL" id="CABDUW010000710">
    <property type="protein sequence ID" value="VTJ74003.1"/>
    <property type="molecule type" value="Genomic_DNA"/>
</dbReference>
<comment type="caution">
    <text evidence="1">The sequence shown here is derived from an EMBL/GenBank/DDBJ whole genome shotgun (WGS) entry which is preliminary data.</text>
</comment>